<dbReference type="GO" id="GO:0051607">
    <property type="term" value="P:defense response to virus"/>
    <property type="evidence" value="ECO:0007669"/>
    <property type="project" value="UniProtKB-KW"/>
</dbReference>
<gene>
    <name evidence="3" type="ORF">ABNN70_06435</name>
</gene>
<organism evidence="3">
    <name type="scientific">Sporolactobacillus sp. Y61</name>
    <dbReference type="NCBI Taxonomy" id="3160863"/>
    <lineage>
        <taxon>Bacteria</taxon>
        <taxon>Bacillati</taxon>
        <taxon>Bacillota</taxon>
        <taxon>Bacilli</taxon>
        <taxon>Bacillales</taxon>
        <taxon>Sporolactobacillaceae</taxon>
        <taxon>Sporolactobacillus</taxon>
    </lineage>
</organism>
<dbReference type="CDD" id="cd09726">
    <property type="entry name" value="RAMP_I_III"/>
    <property type="match status" value="1"/>
</dbReference>
<sequence length="224" mass="25021">MNWIIHIELKSEAIFGNGQSVPGEVDQDIVHDIYGFPFYGAKALKGHLREQTEFAAKALSQGVKDKKKTNLMEQTVNRIFGQPGLLEKSGGAVKITDATVPMTIRAPFIQAVENGEIRREEIFNALTSIRSFTSIDPRTGTAEDHSLRKFRIIRKGLCLEAELTGLDSFEEHELGLLAAGIAGVRTIGMMKTRGKGYVDCSIREGELDVTQRYLDRLREWVNLK</sequence>
<dbReference type="PANTHER" id="PTHR35579:SF3">
    <property type="entry name" value="CRISPR SYSTEM CMS ENDORIBONUCLEASE CSM3"/>
    <property type="match status" value="1"/>
</dbReference>
<dbReference type="PANTHER" id="PTHR35579">
    <property type="entry name" value="CRISPR SYSTEM CMS ENDORIBONUCLEASE CSM3"/>
    <property type="match status" value="1"/>
</dbReference>
<dbReference type="RefSeq" id="WP_353949157.1">
    <property type="nucleotide sequence ID" value="NZ_CP159510.1"/>
</dbReference>
<reference evidence="3" key="1">
    <citation type="submission" date="2024-06" db="EMBL/GenBank/DDBJ databases">
        <authorList>
            <person name="Fan A."/>
            <person name="Zhang F.Y."/>
            <person name="Zhang L."/>
        </authorList>
    </citation>
    <scope>NUCLEOTIDE SEQUENCE</scope>
    <source>
        <strain evidence="3">Y61</strain>
    </source>
</reference>
<evidence type="ECO:0000313" key="3">
    <source>
        <dbReference type="EMBL" id="XCJ18077.1"/>
    </source>
</evidence>
<accession>A0AAU8IIM2</accession>
<name>A0AAU8IIM2_9BACL</name>
<dbReference type="EMBL" id="CP159510">
    <property type="protein sequence ID" value="XCJ18077.1"/>
    <property type="molecule type" value="Genomic_DNA"/>
</dbReference>
<dbReference type="InterPro" id="IPR005537">
    <property type="entry name" value="RAMP_III_fam"/>
</dbReference>
<protein>
    <submittedName>
        <fullName evidence="3">RAMP superfamily CRISPR-associated protein</fullName>
    </submittedName>
</protein>
<evidence type="ECO:0000259" key="2">
    <source>
        <dbReference type="Pfam" id="PF03787"/>
    </source>
</evidence>
<dbReference type="AlphaFoldDB" id="A0AAU8IIM2"/>
<keyword evidence="1" id="KW-0051">Antiviral defense</keyword>
<dbReference type="InterPro" id="IPR052216">
    <property type="entry name" value="CRISPR_Csm3_endoribonuclease"/>
</dbReference>
<dbReference type="Pfam" id="PF03787">
    <property type="entry name" value="RAMPs"/>
    <property type="match status" value="1"/>
</dbReference>
<feature type="domain" description="CRISPR type III-associated protein" evidence="2">
    <location>
        <begin position="7"/>
        <end position="198"/>
    </location>
</feature>
<proteinExistence type="predicted"/>
<evidence type="ECO:0000256" key="1">
    <source>
        <dbReference type="ARBA" id="ARBA00023118"/>
    </source>
</evidence>